<feature type="binding site" evidence="5">
    <location>
        <begin position="45"/>
        <end position="47"/>
    </location>
    <ligand>
        <name>3-dehydroquinate</name>
        <dbReference type="ChEBI" id="CHEBI:32364"/>
    </ligand>
</feature>
<feature type="binding site" evidence="5">
    <location>
        <position position="233"/>
    </location>
    <ligand>
        <name>3-dehydroquinate</name>
        <dbReference type="ChEBI" id="CHEBI:32364"/>
    </ligand>
</feature>
<comment type="subunit">
    <text evidence="5">Homodimer.</text>
</comment>
<dbReference type="PANTHER" id="PTHR43699:SF1">
    <property type="entry name" value="3-DEHYDROQUINATE DEHYDRATASE"/>
    <property type="match status" value="1"/>
</dbReference>
<evidence type="ECO:0000256" key="3">
    <source>
        <dbReference type="ARBA" id="ARBA00023239"/>
    </source>
</evidence>
<name>A0A9D2NNL3_9FIRM</name>
<keyword evidence="4 5" id="KW-0704">Schiff base</keyword>
<dbReference type="InterPro" id="IPR050146">
    <property type="entry name" value="Type-I_3-dehydroquinase"/>
</dbReference>
<dbReference type="Pfam" id="PF01487">
    <property type="entry name" value="DHquinase_I"/>
    <property type="match status" value="1"/>
</dbReference>
<dbReference type="AlphaFoldDB" id="A0A9D2NNL3"/>
<gene>
    <name evidence="5 6" type="primary">aroD</name>
    <name evidence="6" type="ORF">H9702_00345</name>
</gene>
<dbReference type="EC" id="4.2.1.10" evidence="5"/>
<dbReference type="InterPro" id="IPR001381">
    <property type="entry name" value="DHquinase_I"/>
</dbReference>
<feature type="active site" description="Schiff-base intermediate with substrate" evidence="5">
    <location>
        <position position="168"/>
    </location>
</feature>
<evidence type="ECO:0000256" key="5">
    <source>
        <dbReference type="HAMAP-Rule" id="MF_00214"/>
    </source>
</evidence>
<dbReference type="HAMAP" id="MF_00214">
    <property type="entry name" value="AroD"/>
    <property type="match status" value="1"/>
</dbReference>
<dbReference type="CDD" id="cd00502">
    <property type="entry name" value="DHQase_I"/>
    <property type="match status" value="1"/>
</dbReference>
<dbReference type="GO" id="GO:0008652">
    <property type="term" value="P:amino acid biosynthetic process"/>
    <property type="evidence" value="ECO:0007669"/>
    <property type="project" value="UniProtKB-KW"/>
</dbReference>
<proteinExistence type="inferred from homology"/>
<feature type="binding site" evidence="5">
    <location>
        <position position="80"/>
    </location>
    <ligand>
        <name>3-dehydroquinate</name>
        <dbReference type="ChEBI" id="CHEBI:32364"/>
    </ligand>
</feature>
<evidence type="ECO:0000256" key="1">
    <source>
        <dbReference type="ARBA" id="ARBA00001864"/>
    </source>
</evidence>
<dbReference type="SUPFAM" id="SSF51569">
    <property type="entry name" value="Aldolase"/>
    <property type="match status" value="1"/>
</dbReference>
<keyword evidence="5" id="KW-0028">Amino-acid biosynthesis</keyword>
<dbReference type="GO" id="GO:0009073">
    <property type="term" value="P:aromatic amino acid family biosynthetic process"/>
    <property type="evidence" value="ECO:0007669"/>
    <property type="project" value="UniProtKB-KW"/>
</dbReference>
<comment type="function">
    <text evidence="5">Involved in the third step of the chorismate pathway, which leads to the biosynthesis of aromatic amino acids. Catalyzes the cis-dehydration of 3-dehydroquinate (DHQ) and introduces the first double bond of the aromatic ring to yield 3-dehydroshikimate.</text>
</comment>
<evidence type="ECO:0000313" key="7">
    <source>
        <dbReference type="Proteomes" id="UP000823896"/>
    </source>
</evidence>
<comment type="caution">
    <text evidence="5">Lacks conserved residue(s) required for the propagation of feature annotation.</text>
</comment>
<protein>
    <recommendedName>
        <fullName evidence="5">3-dehydroquinate dehydratase</fullName>
        <shortName evidence="5">3-dehydroquinase</shortName>
        <ecNumber evidence="5">4.2.1.10</ecNumber>
    </recommendedName>
    <alternativeName>
        <fullName evidence="5">Type I DHQase</fullName>
    </alternativeName>
    <alternativeName>
        <fullName evidence="5">Type I dehydroquinase</fullName>
        <shortName evidence="5">DHQ1</shortName>
    </alternativeName>
</protein>
<dbReference type="Gene3D" id="3.20.20.70">
    <property type="entry name" value="Aldolase class I"/>
    <property type="match status" value="1"/>
</dbReference>
<comment type="caution">
    <text evidence="6">The sequence shown here is derived from an EMBL/GenBank/DDBJ whole genome shotgun (WGS) entry which is preliminary data.</text>
</comment>
<organism evidence="6 7">
    <name type="scientific">Candidatus Merdibacter merdavium</name>
    <dbReference type="NCBI Taxonomy" id="2838692"/>
    <lineage>
        <taxon>Bacteria</taxon>
        <taxon>Bacillati</taxon>
        <taxon>Bacillota</taxon>
        <taxon>Erysipelotrichia</taxon>
        <taxon>Erysipelotrichales</taxon>
        <taxon>Erysipelotrichaceae</taxon>
        <taxon>Merdibacter</taxon>
    </lineage>
</organism>
<dbReference type="FunFam" id="3.20.20.70:FF:000047">
    <property type="entry name" value="3-dehydroquinate dehydratase"/>
    <property type="match status" value="1"/>
</dbReference>
<dbReference type="Proteomes" id="UP000823896">
    <property type="component" value="Unassembled WGS sequence"/>
</dbReference>
<sequence length="252" mass="27089">MHAVKVRNLIIKEGMPALCVPLCAATPDALRNEAGKAAVSADMLEWRMDHYEEASADALGKGALVIRETIGELPLLATFRTAEEGGCRSISSSDYHALYAALIERKACDLIDLELTQEEPVIRALIAMAHDAGIKVVISSHDFAKTPSLEAMTGRLRRMQQLGADIAKLAVMPQDELDVLRLLEASVRAHRCLDVPLITMAMGALGTISRLSGETFHSAVTFASMGKGSAPGQLEAAPARAALQLLHEARER</sequence>
<dbReference type="InterPro" id="IPR013785">
    <property type="entry name" value="Aldolase_TIM"/>
</dbReference>
<dbReference type="NCBIfam" id="TIGR01093">
    <property type="entry name" value="aroD"/>
    <property type="match status" value="1"/>
</dbReference>
<feature type="binding site" evidence="5">
    <location>
        <position position="229"/>
    </location>
    <ligand>
        <name>3-dehydroquinate</name>
        <dbReference type="ChEBI" id="CHEBI:32364"/>
    </ligand>
</feature>
<dbReference type="GO" id="GO:0009423">
    <property type="term" value="P:chorismate biosynthetic process"/>
    <property type="evidence" value="ECO:0007669"/>
    <property type="project" value="UniProtKB-UniRule"/>
</dbReference>
<reference evidence="6" key="2">
    <citation type="submission" date="2021-04" db="EMBL/GenBank/DDBJ databases">
        <authorList>
            <person name="Gilroy R."/>
        </authorList>
    </citation>
    <scope>NUCLEOTIDE SEQUENCE</scope>
    <source>
        <strain evidence="6">CHK187-11901</strain>
    </source>
</reference>
<reference evidence="6" key="1">
    <citation type="journal article" date="2021" name="PeerJ">
        <title>Extensive microbial diversity within the chicken gut microbiome revealed by metagenomics and culture.</title>
        <authorList>
            <person name="Gilroy R."/>
            <person name="Ravi A."/>
            <person name="Getino M."/>
            <person name="Pursley I."/>
            <person name="Horton D.L."/>
            <person name="Alikhan N.F."/>
            <person name="Baker D."/>
            <person name="Gharbi K."/>
            <person name="Hall N."/>
            <person name="Watson M."/>
            <person name="Adriaenssens E.M."/>
            <person name="Foster-Nyarko E."/>
            <person name="Jarju S."/>
            <person name="Secka A."/>
            <person name="Antonio M."/>
            <person name="Oren A."/>
            <person name="Chaudhuri R.R."/>
            <person name="La Ragione R."/>
            <person name="Hildebrand F."/>
            <person name="Pallen M.J."/>
        </authorList>
    </citation>
    <scope>NUCLEOTIDE SEQUENCE</scope>
    <source>
        <strain evidence="6">CHK187-11901</strain>
    </source>
</reference>
<comment type="catalytic activity">
    <reaction evidence="1 5">
        <text>3-dehydroquinate = 3-dehydroshikimate + H2O</text>
        <dbReference type="Rhea" id="RHEA:21096"/>
        <dbReference type="ChEBI" id="CHEBI:15377"/>
        <dbReference type="ChEBI" id="CHEBI:16630"/>
        <dbReference type="ChEBI" id="CHEBI:32364"/>
        <dbReference type="EC" id="4.2.1.10"/>
    </reaction>
</comment>
<feature type="binding site" evidence="5">
    <location>
        <position position="210"/>
    </location>
    <ligand>
        <name>3-dehydroquinate</name>
        <dbReference type="ChEBI" id="CHEBI:32364"/>
    </ligand>
</feature>
<dbReference type="PANTHER" id="PTHR43699">
    <property type="entry name" value="3-DEHYDROQUINATE DEHYDRATASE"/>
    <property type="match status" value="1"/>
</dbReference>
<dbReference type="GO" id="GO:0003855">
    <property type="term" value="F:3-dehydroquinate dehydratase activity"/>
    <property type="evidence" value="ECO:0007669"/>
    <property type="project" value="UniProtKB-UniRule"/>
</dbReference>
<accession>A0A9D2NNL3</accession>
<evidence type="ECO:0000256" key="2">
    <source>
        <dbReference type="ARBA" id="ARBA00023141"/>
    </source>
</evidence>
<evidence type="ECO:0000256" key="4">
    <source>
        <dbReference type="ARBA" id="ARBA00023270"/>
    </source>
</evidence>
<keyword evidence="3 5" id="KW-0456">Lyase</keyword>
<evidence type="ECO:0000313" key="6">
    <source>
        <dbReference type="EMBL" id="HJC35567.1"/>
    </source>
</evidence>
<keyword evidence="2 5" id="KW-0057">Aromatic amino acid biosynthesis</keyword>
<comment type="similarity">
    <text evidence="5">Belongs to the type-I 3-dehydroquinase family.</text>
</comment>
<dbReference type="EMBL" id="DWWM01000001">
    <property type="protein sequence ID" value="HJC35567.1"/>
    <property type="molecule type" value="Genomic_DNA"/>
</dbReference>
<feature type="active site" description="Proton donor/acceptor" evidence="5">
    <location>
        <position position="141"/>
    </location>
</feature>
<dbReference type="GO" id="GO:0046279">
    <property type="term" value="P:3,4-dihydroxybenzoate biosynthetic process"/>
    <property type="evidence" value="ECO:0007669"/>
    <property type="project" value="TreeGrafter"/>
</dbReference>
<comment type="pathway">
    <text evidence="5">Metabolic intermediate biosynthesis; chorismate biosynthesis; chorismate from D-erythrose 4-phosphate and phosphoenolpyruvate: step 3/7.</text>
</comment>